<dbReference type="AlphaFoldDB" id="A0A2W5TYN7"/>
<gene>
    <name evidence="1" type="ORF">DI533_17815</name>
</gene>
<dbReference type="EMBL" id="QFQS01000005">
    <property type="protein sequence ID" value="PZQ95893.1"/>
    <property type="molecule type" value="Genomic_DNA"/>
</dbReference>
<sequence>MIQGAKFLMTGDLETVVARVGGLPDAPLVMPKQQLEAPSAGLSGVFGRLLGRTSVAGTDAQGSGR</sequence>
<name>A0A2W5TYN7_CERSP</name>
<dbReference type="Proteomes" id="UP000248975">
    <property type="component" value="Unassembled WGS sequence"/>
</dbReference>
<evidence type="ECO:0000313" key="2">
    <source>
        <dbReference type="Proteomes" id="UP000248975"/>
    </source>
</evidence>
<organism evidence="1 2">
    <name type="scientific">Cereibacter sphaeroides</name>
    <name type="common">Rhodobacter sphaeroides</name>
    <dbReference type="NCBI Taxonomy" id="1063"/>
    <lineage>
        <taxon>Bacteria</taxon>
        <taxon>Pseudomonadati</taxon>
        <taxon>Pseudomonadota</taxon>
        <taxon>Alphaproteobacteria</taxon>
        <taxon>Rhodobacterales</taxon>
        <taxon>Paracoccaceae</taxon>
        <taxon>Cereibacter</taxon>
    </lineage>
</organism>
<evidence type="ECO:0000313" key="1">
    <source>
        <dbReference type="EMBL" id="PZQ95893.1"/>
    </source>
</evidence>
<comment type="caution">
    <text evidence="1">The sequence shown here is derived from an EMBL/GenBank/DDBJ whole genome shotgun (WGS) entry which is preliminary data.</text>
</comment>
<accession>A0A2W5TYN7</accession>
<protein>
    <submittedName>
        <fullName evidence="1">Uncharacterized protein</fullName>
    </submittedName>
</protein>
<reference evidence="1 2" key="1">
    <citation type="submission" date="2017-08" db="EMBL/GenBank/DDBJ databases">
        <title>Infants hospitalized years apart are colonized by the same room-sourced microbial strains.</title>
        <authorList>
            <person name="Brooks B."/>
            <person name="Olm M.R."/>
            <person name="Firek B.A."/>
            <person name="Baker R."/>
            <person name="Thomas B.C."/>
            <person name="Morowitz M.J."/>
            <person name="Banfield J.F."/>
        </authorList>
    </citation>
    <scope>NUCLEOTIDE SEQUENCE [LARGE SCALE GENOMIC DNA]</scope>
    <source>
        <strain evidence="1">S2_003_000_R2_11</strain>
    </source>
</reference>
<proteinExistence type="predicted"/>